<keyword evidence="2 5" id="KW-0812">Transmembrane</keyword>
<feature type="domain" description="O-antigen ligase-related" evidence="6">
    <location>
        <begin position="218"/>
        <end position="370"/>
    </location>
</feature>
<evidence type="ECO:0000256" key="3">
    <source>
        <dbReference type="ARBA" id="ARBA00022989"/>
    </source>
</evidence>
<comment type="caution">
    <text evidence="7">The sequence shown here is derived from an EMBL/GenBank/DDBJ whole genome shotgun (WGS) entry which is preliminary data.</text>
</comment>
<dbReference type="PANTHER" id="PTHR37422:SF13">
    <property type="entry name" value="LIPOPOLYSACCHARIDE BIOSYNTHESIS PROTEIN PA4999-RELATED"/>
    <property type="match status" value="1"/>
</dbReference>
<feature type="transmembrane region" description="Helical" evidence="5">
    <location>
        <begin position="75"/>
        <end position="96"/>
    </location>
</feature>
<sequence>MNVWMYIAAFLFPLDNFPLMFGQAYKPISLLFIAVYFILNLPYLFRLRYRAIELWIAVIFITIVLYTGFQNVKMHYSFIGLMDAISSLGAGLLVYLSFRIFIYRNNKDASYLKLFKYILRGYGVAIAVGVLQLIYIYAFRSGMISTLIDLFVNRDIYRVANRVHFTFSEPSYIGLHTNLFLIPAYLILKNKNCLSKLDKWIVFSFIPISLFSLSIRYMIDLLVLYIVYVFVTSKAREGFKIIMKLTAMASIIAVLLNVIFVQNIFHLKADHYHRIANMMSNPSIISKDISFSIRSTYSEIGLRAFLDNPMIGYGLGNFYYGYMNHLDMVPPSLLKKGSEFSQATTNLSLPQYNMYTRLLSEFGLIGMLLLMAVAALFHSFKGRNFAKMIMVLLAYSLMQFDSFAFIQLTFWLACFQSGFISQLQLDRSSQKEGGKVPAAFASKPAIIT</sequence>
<feature type="transmembrane region" description="Helical" evidence="5">
    <location>
        <begin position="358"/>
        <end position="377"/>
    </location>
</feature>
<keyword evidence="8" id="KW-1185">Reference proteome</keyword>
<organism evidence="7 8">
    <name type="scientific">Paenibacillus solisilvae</name>
    <dbReference type="NCBI Taxonomy" id="2486751"/>
    <lineage>
        <taxon>Bacteria</taxon>
        <taxon>Bacillati</taxon>
        <taxon>Bacillota</taxon>
        <taxon>Bacilli</taxon>
        <taxon>Bacillales</taxon>
        <taxon>Paenibacillaceae</taxon>
        <taxon>Paenibacillus</taxon>
    </lineage>
</organism>
<dbReference type="Proteomes" id="UP001596047">
    <property type="component" value="Unassembled WGS sequence"/>
</dbReference>
<feature type="transmembrane region" description="Helical" evidence="5">
    <location>
        <begin position="389"/>
        <end position="413"/>
    </location>
</feature>
<gene>
    <name evidence="7" type="ORF">ACFPYJ_09645</name>
</gene>
<evidence type="ECO:0000256" key="5">
    <source>
        <dbReference type="SAM" id="Phobius"/>
    </source>
</evidence>
<evidence type="ECO:0000313" key="8">
    <source>
        <dbReference type="Proteomes" id="UP001596047"/>
    </source>
</evidence>
<comment type="subcellular location">
    <subcellularLocation>
        <location evidence="1">Membrane</location>
        <topology evidence="1">Multi-pass membrane protein</topology>
    </subcellularLocation>
</comment>
<feature type="transmembrane region" description="Helical" evidence="5">
    <location>
        <begin position="241"/>
        <end position="265"/>
    </location>
</feature>
<feature type="transmembrane region" description="Helical" evidence="5">
    <location>
        <begin position="200"/>
        <end position="229"/>
    </location>
</feature>
<keyword evidence="7" id="KW-0436">Ligase</keyword>
<feature type="transmembrane region" description="Helical" evidence="5">
    <location>
        <begin position="51"/>
        <end position="69"/>
    </location>
</feature>
<dbReference type="InterPro" id="IPR007016">
    <property type="entry name" value="O-antigen_ligase-rel_domated"/>
</dbReference>
<accession>A0ABW0VYX9</accession>
<keyword evidence="3 5" id="KW-1133">Transmembrane helix</keyword>
<evidence type="ECO:0000259" key="6">
    <source>
        <dbReference type="Pfam" id="PF04932"/>
    </source>
</evidence>
<protein>
    <submittedName>
        <fullName evidence="7">O-antigen ligase family protein</fullName>
    </submittedName>
</protein>
<dbReference type="InterPro" id="IPR051533">
    <property type="entry name" value="WaaL-like"/>
</dbReference>
<evidence type="ECO:0000256" key="1">
    <source>
        <dbReference type="ARBA" id="ARBA00004141"/>
    </source>
</evidence>
<evidence type="ECO:0000256" key="4">
    <source>
        <dbReference type="ARBA" id="ARBA00023136"/>
    </source>
</evidence>
<dbReference type="EMBL" id="JBHSOW010000032">
    <property type="protein sequence ID" value="MFC5649390.1"/>
    <property type="molecule type" value="Genomic_DNA"/>
</dbReference>
<dbReference type="RefSeq" id="WP_379187897.1">
    <property type="nucleotide sequence ID" value="NZ_JBHSOW010000032.1"/>
</dbReference>
<dbReference type="GO" id="GO:0016874">
    <property type="term" value="F:ligase activity"/>
    <property type="evidence" value="ECO:0007669"/>
    <property type="project" value="UniProtKB-KW"/>
</dbReference>
<dbReference type="Pfam" id="PF04932">
    <property type="entry name" value="Wzy_C"/>
    <property type="match status" value="1"/>
</dbReference>
<evidence type="ECO:0000313" key="7">
    <source>
        <dbReference type="EMBL" id="MFC5649390.1"/>
    </source>
</evidence>
<dbReference type="PANTHER" id="PTHR37422">
    <property type="entry name" value="TEICHURONIC ACID BIOSYNTHESIS PROTEIN TUAE"/>
    <property type="match status" value="1"/>
</dbReference>
<keyword evidence="4 5" id="KW-0472">Membrane</keyword>
<feature type="transmembrane region" description="Helical" evidence="5">
    <location>
        <begin position="20"/>
        <end position="39"/>
    </location>
</feature>
<proteinExistence type="predicted"/>
<feature type="transmembrane region" description="Helical" evidence="5">
    <location>
        <begin position="117"/>
        <end position="138"/>
    </location>
</feature>
<evidence type="ECO:0000256" key="2">
    <source>
        <dbReference type="ARBA" id="ARBA00022692"/>
    </source>
</evidence>
<name>A0ABW0VYX9_9BACL</name>
<reference evidence="8" key="1">
    <citation type="journal article" date="2019" name="Int. J. Syst. Evol. Microbiol.">
        <title>The Global Catalogue of Microorganisms (GCM) 10K type strain sequencing project: providing services to taxonomists for standard genome sequencing and annotation.</title>
        <authorList>
            <consortium name="The Broad Institute Genomics Platform"/>
            <consortium name="The Broad Institute Genome Sequencing Center for Infectious Disease"/>
            <person name="Wu L."/>
            <person name="Ma J."/>
        </authorList>
    </citation>
    <scope>NUCLEOTIDE SEQUENCE [LARGE SCALE GENOMIC DNA]</scope>
    <source>
        <strain evidence="8">CGMCC 1.3240</strain>
    </source>
</reference>
<feature type="transmembrane region" description="Helical" evidence="5">
    <location>
        <begin position="171"/>
        <end position="188"/>
    </location>
</feature>